<evidence type="ECO:0000313" key="3">
    <source>
        <dbReference type="Proteomes" id="UP001239994"/>
    </source>
</evidence>
<dbReference type="Proteomes" id="UP001239994">
    <property type="component" value="Unassembled WGS sequence"/>
</dbReference>
<organism evidence="2 3">
    <name type="scientific">Electrophorus voltai</name>
    <dbReference type="NCBI Taxonomy" id="2609070"/>
    <lineage>
        <taxon>Eukaryota</taxon>
        <taxon>Metazoa</taxon>
        <taxon>Chordata</taxon>
        <taxon>Craniata</taxon>
        <taxon>Vertebrata</taxon>
        <taxon>Euteleostomi</taxon>
        <taxon>Actinopterygii</taxon>
        <taxon>Neopterygii</taxon>
        <taxon>Teleostei</taxon>
        <taxon>Ostariophysi</taxon>
        <taxon>Gymnotiformes</taxon>
        <taxon>Gymnotoidei</taxon>
        <taxon>Gymnotidae</taxon>
        <taxon>Electrophorus</taxon>
    </lineage>
</organism>
<dbReference type="AlphaFoldDB" id="A0AAD8Z7N5"/>
<protein>
    <submittedName>
        <fullName evidence="2">Uncharacterized protein</fullName>
    </submittedName>
</protein>
<dbReference type="EMBL" id="JAROKS010000016">
    <property type="protein sequence ID" value="KAK1794593.1"/>
    <property type="molecule type" value="Genomic_DNA"/>
</dbReference>
<feature type="region of interest" description="Disordered" evidence="1">
    <location>
        <begin position="188"/>
        <end position="216"/>
    </location>
</feature>
<evidence type="ECO:0000256" key="1">
    <source>
        <dbReference type="SAM" id="MobiDB-lite"/>
    </source>
</evidence>
<evidence type="ECO:0000313" key="2">
    <source>
        <dbReference type="EMBL" id="KAK1794593.1"/>
    </source>
</evidence>
<name>A0AAD8Z7N5_9TELE</name>
<proteinExistence type="predicted"/>
<feature type="compositionally biased region" description="Basic and acidic residues" evidence="1">
    <location>
        <begin position="192"/>
        <end position="215"/>
    </location>
</feature>
<comment type="caution">
    <text evidence="2">The sequence shown here is derived from an EMBL/GenBank/DDBJ whole genome shotgun (WGS) entry which is preliminary data.</text>
</comment>
<sequence>MFVEHSSVAVVHVPQPMLLTQQNPSKEKTVTKIFRCRDRRRTRHEGDPGDEEPAYLGIAGGNRQACPYPKRHWPGPSSAPQDCSPPNPPEMKTAPSPPRVQDLVNDVNWSPLKSMDGGGSTLGETSSQGPEMTDVEWCQASLGPLGASALVLREPGWSCPFFTLRYTLEGFSSAVSERSSTDSALSIACTRGGEDPSTERETCSQDKASNIHEASRSFARSHAHRGGWLGAHRDGASAGAGRWGSRRGGGGLAAGARTIAR</sequence>
<reference evidence="2" key="1">
    <citation type="submission" date="2023-03" db="EMBL/GenBank/DDBJ databases">
        <title>Electrophorus voltai genome.</title>
        <authorList>
            <person name="Bian C."/>
        </authorList>
    </citation>
    <scope>NUCLEOTIDE SEQUENCE</scope>
    <source>
        <strain evidence="2">CB-2022</strain>
        <tissue evidence="2">Muscle</tissue>
    </source>
</reference>
<gene>
    <name evidence="2" type="ORF">P4O66_001258</name>
</gene>
<feature type="region of interest" description="Disordered" evidence="1">
    <location>
        <begin position="113"/>
        <end position="132"/>
    </location>
</feature>
<feature type="region of interest" description="Disordered" evidence="1">
    <location>
        <begin position="229"/>
        <end position="261"/>
    </location>
</feature>
<keyword evidence="3" id="KW-1185">Reference proteome</keyword>
<feature type="region of interest" description="Disordered" evidence="1">
    <location>
        <begin position="38"/>
        <end position="102"/>
    </location>
</feature>
<accession>A0AAD8Z7N5</accession>